<keyword evidence="6" id="KW-1185">Reference proteome</keyword>
<accession>A0ABV9T4Y6</accession>
<dbReference type="CDD" id="cd07377">
    <property type="entry name" value="WHTH_GntR"/>
    <property type="match status" value="1"/>
</dbReference>
<dbReference type="PROSITE" id="PS50949">
    <property type="entry name" value="HTH_GNTR"/>
    <property type="match status" value="1"/>
</dbReference>
<dbReference type="SUPFAM" id="SSF53822">
    <property type="entry name" value="Periplasmic binding protein-like I"/>
    <property type="match status" value="1"/>
</dbReference>
<dbReference type="InterPro" id="IPR036390">
    <property type="entry name" value="WH_DNA-bd_sf"/>
</dbReference>
<evidence type="ECO:0000256" key="2">
    <source>
        <dbReference type="ARBA" id="ARBA00023125"/>
    </source>
</evidence>
<name>A0ABV9T4Y6_9BACT</name>
<dbReference type="Proteomes" id="UP001595818">
    <property type="component" value="Unassembled WGS sequence"/>
</dbReference>
<dbReference type="PANTHER" id="PTHR38445:SF10">
    <property type="entry name" value="GNTR-FAMILY TRANSCRIPTIONAL REGULATOR"/>
    <property type="match status" value="1"/>
</dbReference>
<gene>
    <name evidence="5" type="ORF">ACFPFU_19070</name>
</gene>
<dbReference type="SMART" id="SM00345">
    <property type="entry name" value="HTH_GNTR"/>
    <property type="match status" value="1"/>
</dbReference>
<dbReference type="InterPro" id="IPR000524">
    <property type="entry name" value="Tscrpt_reg_HTH_GntR"/>
</dbReference>
<feature type="domain" description="HTH gntR-type" evidence="4">
    <location>
        <begin position="17"/>
        <end position="85"/>
    </location>
</feature>
<organism evidence="5 6">
    <name type="scientific">Negadavirga shengliensis</name>
    <dbReference type="NCBI Taxonomy" id="1389218"/>
    <lineage>
        <taxon>Bacteria</taxon>
        <taxon>Pseudomonadati</taxon>
        <taxon>Bacteroidota</taxon>
        <taxon>Cytophagia</taxon>
        <taxon>Cytophagales</taxon>
        <taxon>Cyclobacteriaceae</taxon>
        <taxon>Negadavirga</taxon>
    </lineage>
</organism>
<reference evidence="6" key="1">
    <citation type="journal article" date="2019" name="Int. J. Syst. Evol. Microbiol.">
        <title>The Global Catalogue of Microorganisms (GCM) 10K type strain sequencing project: providing services to taxonomists for standard genome sequencing and annotation.</title>
        <authorList>
            <consortium name="The Broad Institute Genomics Platform"/>
            <consortium name="The Broad Institute Genome Sequencing Center for Infectious Disease"/>
            <person name="Wu L."/>
            <person name="Ma J."/>
        </authorList>
    </citation>
    <scope>NUCLEOTIDE SEQUENCE [LARGE SCALE GENOMIC DNA]</scope>
    <source>
        <strain evidence="6">CGMCC 4.7466</strain>
    </source>
</reference>
<dbReference type="RefSeq" id="WP_377067048.1">
    <property type="nucleotide sequence ID" value="NZ_JBHSJJ010000013.1"/>
</dbReference>
<dbReference type="SUPFAM" id="SSF46785">
    <property type="entry name" value="Winged helix' DNA-binding domain"/>
    <property type="match status" value="1"/>
</dbReference>
<evidence type="ECO:0000313" key="5">
    <source>
        <dbReference type="EMBL" id="MFC4873813.1"/>
    </source>
</evidence>
<sequence>MITDVCSRLKIDSESRIPKYQQIVNSIVHDIEKEYLAVGDKIPSISEISEEYLLSRDTVEKALNILKKRKIILSVKGKGYYVAKNLKHSKPKVLFLLNKLSDYKLKIYNYFVESMGMDSHVELQLYYCDPEIFANILQENMDAYDYFVVMPHFKELPPEEHYKRDKAFYYIKQIPEDQLIVMDNYLPELGEDIAGIYQDFKMDIYDALHEGLSRLYKYDKLILVYPNHPIYPYPREIKEGFKKFCKEYNFSHEVLDKIYPDMELRSNDAYILIEEEDLVNLMKQVKDNGYSLGKDLGVISYNDTALKTLLDITVVSTDFRAMGETASFMIKKNKRDLVKNVFHFIDRGSI</sequence>
<proteinExistence type="predicted"/>
<dbReference type="InterPro" id="IPR028082">
    <property type="entry name" value="Peripla_BP_I"/>
</dbReference>
<dbReference type="EMBL" id="JBHSJJ010000013">
    <property type="protein sequence ID" value="MFC4873813.1"/>
    <property type="molecule type" value="Genomic_DNA"/>
</dbReference>
<dbReference type="PANTHER" id="PTHR38445">
    <property type="entry name" value="HTH-TYPE TRANSCRIPTIONAL REPRESSOR YTRA"/>
    <property type="match status" value="1"/>
</dbReference>
<keyword evidence="1" id="KW-0805">Transcription regulation</keyword>
<evidence type="ECO:0000259" key="4">
    <source>
        <dbReference type="PROSITE" id="PS50949"/>
    </source>
</evidence>
<keyword evidence="3" id="KW-0804">Transcription</keyword>
<dbReference type="Pfam" id="PF00392">
    <property type="entry name" value="GntR"/>
    <property type="match status" value="1"/>
</dbReference>
<keyword evidence="2" id="KW-0238">DNA-binding</keyword>
<protein>
    <submittedName>
        <fullName evidence="5">GntR family transcriptional regulator</fullName>
    </submittedName>
</protein>
<evidence type="ECO:0000256" key="1">
    <source>
        <dbReference type="ARBA" id="ARBA00023015"/>
    </source>
</evidence>
<comment type="caution">
    <text evidence="5">The sequence shown here is derived from an EMBL/GenBank/DDBJ whole genome shotgun (WGS) entry which is preliminary data.</text>
</comment>
<dbReference type="InterPro" id="IPR046335">
    <property type="entry name" value="LacI/GalR-like_sensor"/>
</dbReference>
<dbReference type="InterPro" id="IPR036388">
    <property type="entry name" value="WH-like_DNA-bd_sf"/>
</dbReference>
<evidence type="ECO:0000256" key="3">
    <source>
        <dbReference type="ARBA" id="ARBA00023163"/>
    </source>
</evidence>
<dbReference type="Pfam" id="PF13377">
    <property type="entry name" value="Peripla_BP_3"/>
    <property type="match status" value="1"/>
</dbReference>
<evidence type="ECO:0000313" key="6">
    <source>
        <dbReference type="Proteomes" id="UP001595818"/>
    </source>
</evidence>
<dbReference type="Gene3D" id="1.10.10.10">
    <property type="entry name" value="Winged helix-like DNA-binding domain superfamily/Winged helix DNA-binding domain"/>
    <property type="match status" value="1"/>
</dbReference>
<dbReference type="Gene3D" id="3.40.50.2300">
    <property type="match status" value="2"/>
</dbReference>